<organism evidence="9 10">
    <name type="scientific">Zooshikella harenae</name>
    <dbReference type="NCBI Taxonomy" id="2827238"/>
    <lineage>
        <taxon>Bacteria</taxon>
        <taxon>Pseudomonadati</taxon>
        <taxon>Pseudomonadota</taxon>
        <taxon>Gammaproteobacteria</taxon>
        <taxon>Oceanospirillales</taxon>
        <taxon>Zooshikellaceae</taxon>
        <taxon>Zooshikella</taxon>
    </lineage>
</organism>
<reference evidence="9 10" key="1">
    <citation type="submission" date="2021-04" db="EMBL/GenBank/DDBJ databases">
        <authorList>
            <person name="Pira H."/>
            <person name="Risdian C."/>
            <person name="Wink J."/>
        </authorList>
    </citation>
    <scope>NUCLEOTIDE SEQUENCE [LARGE SCALE GENOMIC DNA]</scope>
    <source>
        <strain evidence="9 10">WH53</strain>
    </source>
</reference>
<evidence type="ECO:0000313" key="10">
    <source>
        <dbReference type="Proteomes" id="UP000690515"/>
    </source>
</evidence>
<dbReference type="RefSeq" id="WP_215819267.1">
    <property type="nucleotide sequence ID" value="NZ_JAGSOY010000015.1"/>
</dbReference>
<comment type="similarity">
    <text evidence="3">Belongs to the glycosyl hydrolase 13 family. GlgB subfamily.</text>
</comment>
<dbReference type="SUPFAM" id="SSF81296">
    <property type="entry name" value="E set domains"/>
    <property type="match status" value="1"/>
</dbReference>
<name>A0ABS5ZB46_9GAMM</name>
<dbReference type="SUPFAM" id="SSF51445">
    <property type="entry name" value="(Trans)glycosidases"/>
    <property type="match status" value="1"/>
</dbReference>
<dbReference type="InterPro" id="IPR014756">
    <property type="entry name" value="Ig_E-set"/>
</dbReference>
<keyword evidence="5" id="KW-0328">Glycosyltransferase</keyword>
<sequence length="690" mass="79981">MNTIVNAPSMSIHHLIDTIIHNDPWLAPYRSQLTHRLIAIEARRQQLCHNQNELIDIASGHEYFGLHFRDNKWQLHEWAPNATAIFLVGDMNQWQISSEFQFQRIDDHGHWALQLPEDALHHGQHYRLHMIWHGGEGPRIPAYARRVIQDNQTLIFTAQVWHPKSPYQWQNQFKRPQVAPLIYEAHVGMAQEEGKVGTYREFTEKTLPRIQAAGYNTIQLMGIPEHPYYGSFGYHVSSYFAPSSRFGTPEELMELIDTAHGMGIAILIDLVHSHAVTNHVEGLGLYDGTSYQFFHEGGRGRHPAWDSCCFNYAKPEVLHFLLSNCRYWLDTFNVDGFRFDGITSMLYHDHGLGQAFTSYDHYFSHNVDLDALAYLALANQVIHRLRPDAITIAEDMSGMPGLALSTAHGGIGFDYRFAMGIPDLWIKYTKDIRDEDWSIVHLWQELINRRHDEKTISYTESHDQALVGDKTLIFRLADAAMYWHMNRDDEHLLIDRAMALHKMLRLVTLSTAGHGYLNFMGNEFGHPEWIDFPREGNHWSYHHARRQWSLADNPNLKYSLLNNFDRMIITLCKTYDVLRYSTVHILWVRDDDKVLAFERQGLVWVFNFHPEKSFTDYPIPAPAGEYEVILSSDDADFGGHSRIDTHVTHLTLPVEDSSIEGHPQRLHLYLPTRTTIVLKNRQYWSTQKSG</sequence>
<accession>A0ABS5ZB46</accession>
<keyword evidence="7" id="KW-0119">Carbohydrate metabolism</keyword>
<dbReference type="InterPro" id="IPR017853">
    <property type="entry name" value="GH"/>
</dbReference>
<comment type="caution">
    <text evidence="9">The sequence shown here is derived from an EMBL/GenBank/DDBJ whole genome shotgun (WGS) entry which is preliminary data.</text>
</comment>
<keyword evidence="10" id="KW-1185">Reference proteome</keyword>
<dbReference type="Pfam" id="PF02806">
    <property type="entry name" value="Alpha-amylase_C"/>
    <property type="match status" value="1"/>
</dbReference>
<dbReference type="InterPro" id="IPR013783">
    <property type="entry name" value="Ig-like_fold"/>
</dbReference>
<evidence type="ECO:0000256" key="2">
    <source>
        <dbReference type="ARBA" id="ARBA00002953"/>
    </source>
</evidence>
<evidence type="ECO:0000256" key="6">
    <source>
        <dbReference type="ARBA" id="ARBA00022679"/>
    </source>
</evidence>
<evidence type="ECO:0000256" key="7">
    <source>
        <dbReference type="ARBA" id="ARBA00023277"/>
    </source>
</evidence>
<dbReference type="CDD" id="cd02854">
    <property type="entry name" value="E_set_GBE_euk_N"/>
    <property type="match status" value="1"/>
</dbReference>
<dbReference type="CDD" id="cd11321">
    <property type="entry name" value="AmyAc_bac_euk_BE"/>
    <property type="match status" value="1"/>
</dbReference>
<dbReference type="Pfam" id="PF02922">
    <property type="entry name" value="CBM_48"/>
    <property type="match status" value="1"/>
</dbReference>
<comment type="function">
    <text evidence="2">Catalyzes the formation of the alpha-1,6-glucosidic linkages in glycogen by scission of a 1,4-alpha-linked oligosaccharide from growing alpha-1,4-glucan chains and the subsequent attachment of the oligosaccharide to the alpha-1,6 position.</text>
</comment>
<dbReference type="PANTHER" id="PTHR43651">
    <property type="entry name" value="1,4-ALPHA-GLUCAN-BRANCHING ENZYME"/>
    <property type="match status" value="1"/>
</dbReference>
<dbReference type="Pfam" id="PF00128">
    <property type="entry name" value="Alpha-amylase"/>
    <property type="match status" value="1"/>
</dbReference>
<dbReference type="InterPro" id="IPR004193">
    <property type="entry name" value="Glyco_hydro_13_N"/>
</dbReference>
<dbReference type="Proteomes" id="UP000690515">
    <property type="component" value="Unassembled WGS sequence"/>
</dbReference>
<gene>
    <name evidence="9" type="ORF">KCG35_08525</name>
</gene>
<dbReference type="InterPro" id="IPR006048">
    <property type="entry name" value="A-amylase/branching_C"/>
</dbReference>
<dbReference type="PIRSF" id="PIRSF000463">
    <property type="entry name" value="GlgB"/>
    <property type="match status" value="1"/>
</dbReference>
<evidence type="ECO:0000313" key="9">
    <source>
        <dbReference type="EMBL" id="MBU2711103.1"/>
    </source>
</evidence>
<dbReference type="InterPro" id="IPR037439">
    <property type="entry name" value="Branching_enzy"/>
</dbReference>
<dbReference type="Gene3D" id="2.60.40.1180">
    <property type="entry name" value="Golgi alpha-mannosidase II"/>
    <property type="match status" value="1"/>
</dbReference>
<proteinExistence type="inferred from homology"/>
<keyword evidence="6" id="KW-0808">Transferase</keyword>
<feature type="domain" description="Glycosyl hydrolase family 13 catalytic" evidence="8">
    <location>
        <begin position="177"/>
        <end position="565"/>
    </location>
</feature>
<evidence type="ECO:0000256" key="1">
    <source>
        <dbReference type="ARBA" id="ARBA00000826"/>
    </source>
</evidence>
<evidence type="ECO:0000256" key="5">
    <source>
        <dbReference type="ARBA" id="ARBA00022676"/>
    </source>
</evidence>
<comment type="catalytic activity">
    <reaction evidence="1">
        <text>Transfers a segment of a (1-&gt;4)-alpha-D-glucan chain to a primary hydroxy group in a similar glucan chain.</text>
        <dbReference type="EC" id="2.4.1.18"/>
    </reaction>
</comment>
<dbReference type="PANTHER" id="PTHR43651:SF3">
    <property type="entry name" value="1,4-ALPHA-GLUCAN-BRANCHING ENZYME"/>
    <property type="match status" value="1"/>
</dbReference>
<protein>
    <recommendedName>
        <fullName evidence="4">1,4-alpha-glucan branching enzyme</fullName>
        <ecNumber evidence="4">2.4.1.18</ecNumber>
    </recommendedName>
</protein>
<evidence type="ECO:0000259" key="8">
    <source>
        <dbReference type="SMART" id="SM00642"/>
    </source>
</evidence>
<evidence type="ECO:0000256" key="3">
    <source>
        <dbReference type="ARBA" id="ARBA00009000"/>
    </source>
</evidence>
<dbReference type="SMART" id="SM00642">
    <property type="entry name" value="Aamy"/>
    <property type="match status" value="1"/>
</dbReference>
<dbReference type="Gene3D" id="3.20.20.80">
    <property type="entry name" value="Glycosidases"/>
    <property type="match status" value="1"/>
</dbReference>
<evidence type="ECO:0000256" key="4">
    <source>
        <dbReference type="ARBA" id="ARBA00012541"/>
    </source>
</evidence>
<dbReference type="Gene3D" id="2.60.40.10">
    <property type="entry name" value="Immunoglobulins"/>
    <property type="match status" value="1"/>
</dbReference>
<dbReference type="EMBL" id="JAGSOY010000015">
    <property type="protein sequence ID" value="MBU2711103.1"/>
    <property type="molecule type" value="Genomic_DNA"/>
</dbReference>
<dbReference type="EC" id="2.4.1.18" evidence="4"/>
<dbReference type="InterPro" id="IPR013780">
    <property type="entry name" value="Glyco_hydro_b"/>
</dbReference>
<dbReference type="SUPFAM" id="SSF51011">
    <property type="entry name" value="Glycosyl hydrolase domain"/>
    <property type="match status" value="1"/>
</dbReference>
<dbReference type="InterPro" id="IPR006047">
    <property type="entry name" value="GH13_cat_dom"/>
</dbReference>